<accession>A0A8H3EX19</accession>
<protein>
    <submittedName>
        <fullName evidence="2">Uncharacterized protein</fullName>
    </submittedName>
</protein>
<evidence type="ECO:0000256" key="1">
    <source>
        <dbReference type="SAM" id="Coils"/>
    </source>
</evidence>
<evidence type="ECO:0000313" key="3">
    <source>
        <dbReference type="Proteomes" id="UP000664534"/>
    </source>
</evidence>
<comment type="caution">
    <text evidence="2">The sequence shown here is derived from an EMBL/GenBank/DDBJ whole genome shotgun (WGS) entry which is preliminary data.</text>
</comment>
<dbReference type="AlphaFoldDB" id="A0A8H3EX19"/>
<keyword evidence="1" id="KW-0175">Coiled coil</keyword>
<organism evidence="2 3">
    <name type="scientific">Imshaugia aleurites</name>
    <dbReference type="NCBI Taxonomy" id="172621"/>
    <lineage>
        <taxon>Eukaryota</taxon>
        <taxon>Fungi</taxon>
        <taxon>Dikarya</taxon>
        <taxon>Ascomycota</taxon>
        <taxon>Pezizomycotina</taxon>
        <taxon>Lecanoromycetes</taxon>
        <taxon>OSLEUM clade</taxon>
        <taxon>Lecanoromycetidae</taxon>
        <taxon>Lecanorales</taxon>
        <taxon>Lecanorineae</taxon>
        <taxon>Parmeliaceae</taxon>
        <taxon>Imshaugia</taxon>
    </lineage>
</organism>
<evidence type="ECO:0000313" key="2">
    <source>
        <dbReference type="EMBL" id="CAF9912989.1"/>
    </source>
</evidence>
<keyword evidence="3" id="KW-1185">Reference proteome</keyword>
<name>A0A8H3EX19_9LECA</name>
<sequence>MAPSFANPANLQKNCSLFSKIPQEIRDLIFDLVLTPHNEKHVPYPEELPYRRPGFRHADRNLSTTLLRCFDWLCGGINGHGLDDANRFERSLPTASRNLHLFTNGFWLKYYIEWIWAPRTRFIATQAPNLEYLKITFGHSKSYVYAEDDIVPNPKKQGAPCLKYTKDNDPFEKCSWGNQVQVLESLNVMELEIETLEEKMGKLDLVLAKAAGWRFPLAKGKELVFNPRRTRLEGWHGPSLRLRMEHPKDPAGAKQRLIDAGADFKTVEGDPEFTSADCETYCAATLVFEATCSAQTEEKENAICSNAEELSHQQTSRI</sequence>
<feature type="coiled-coil region" evidence="1">
    <location>
        <begin position="179"/>
        <end position="206"/>
    </location>
</feature>
<dbReference type="Proteomes" id="UP000664534">
    <property type="component" value="Unassembled WGS sequence"/>
</dbReference>
<dbReference type="EMBL" id="CAJPDT010000011">
    <property type="protein sequence ID" value="CAF9912989.1"/>
    <property type="molecule type" value="Genomic_DNA"/>
</dbReference>
<dbReference type="OrthoDB" id="288942at2759"/>
<gene>
    <name evidence="2" type="ORF">IMSHALPRED_000869</name>
</gene>
<proteinExistence type="predicted"/>
<reference evidence="2" key="1">
    <citation type="submission" date="2021-03" db="EMBL/GenBank/DDBJ databases">
        <authorList>
            <person name="Tagirdzhanova G."/>
        </authorList>
    </citation>
    <scope>NUCLEOTIDE SEQUENCE</scope>
</reference>